<dbReference type="InterPro" id="IPR011050">
    <property type="entry name" value="Pectin_lyase_fold/virulence"/>
</dbReference>
<organism evidence="2 3">
    <name type="scientific">Thalassotalea psychrophila</name>
    <dbReference type="NCBI Taxonomy" id="3065647"/>
    <lineage>
        <taxon>Bacteria</taxon>
        <taxon>Pseudomonadati</taxon>
        <taxon>Pseudomonadota</taxon>
        <taxon>Gammaproteobacteria</taxon>
        <taxon>Alteromonadales</taxon>
        <taxon>Colwelliaceae</taxon>
        <taxon>Thalassotalea</taxon>
    </lineage>
</organism>
<proteinExistence type="predicted"/>
<dbReference type="EMBL" id="CP134145">
    <property type="protein sequence ID" value="WNC72823.1"/>
    <property type="molecule type" value="Genomic_DNA"/>
</dbReference>
<dbReference type="PROSITE" id="PS51257">
    <property type="entry name" value="PROKAR_LIPOPROTEIN"/>
    <property type="match status" value="1"/>
</dbReference>
<dbReference type="InterPro" id="IPR012334">
    <property type="entry name" value="Pectin_lyas_fold"/>
</dbReference>
<dbReference type="InterPro" id="IPR006626">
    <property type="entry name" value="PbH1"/>
</dbReference>
<gene>
    <name evidence="2" type="ORF">RGQ13_02275</name>
</gene>
<protein>
    <submittedName>
        <fullName evidence="2">Right-handed parallel beta-helix repeat-containing protein</fullName>
    </submittedName>
</protein>
<evidence type="ECO:0000313" key="3">
    <source>
        <dbReference type="Proteomes" id="UP001258994"/>
    </source>
</evidence>
<feature type="chain" id="PRO_5047156233" evidence="1">
    <location>
        <begin position="20"/>
        <end position="730"/>
    </location>
</feature>
<evidence type="ECO:0000313" key="2">
    <source>
        <dbReference type="EMBL" id="WNC72823.1"/>
    </source>
</evidence>
<keyword evidence="3" id="KW-1185">Reference proteome</keyword>
<evidence type="ECO:0000256" key="1">
    <source>
        <dbReference type="SAM" id="SignalP"/>
    </source>
</evidence>
<dbReference type="Proteomes" id="UP001258994">
    <property type="component" value="Chromosome"/>
</dbReference>
<accession>A0ABY9TWZ8</accession>
<dbReference type="Gene3D" id="2.160.20.10">
    <property type="entry name" value="Single-stranded right-handed beta-helix, Pectin lyase-like"/>
    <property type="match status" value="2"/>
</dbReference>
<name>A0ABY9TWZ8_9GAMM</name>
<keyword evidence="1" id="KW-0732">Signal</keyword>
<dbReference type="SMART" id="SM00710">
    <property type="entry name" value="PbH1"/>
    <property type="match status" value="4"/>
</dbReference>
<sequence>MKHFKIIILLITSSLVLSACGFSGNSAENADMSSRAIKAITYYVSPMGNNTNLGTSPEKPFKAVQHAVNQMSSGDTLIVLDGLYTGTLTLKSGITVRAQSPRKAIFSGVEQLNVTFEHHASGVYKAKIEQKVSQLFFDNQPMSWAQWPNTQWSENWIEDKKWASATDGTGPGVLTSEEFESIKSLNLTGSYAFIRYGKGNSNYSRRIESFDGKVLHWNDDNFYNKKYTGEDGRRGSVQALKTMSKDHIWHPNKSKFFLAGSLDLLDAPGEWVVDGDLLYLYPLDGKDPNKAKLLSKTQDYCINQSNTLMDVTISGIDFFACSLKLDNEDNTNIALRNTHFSYIGGELLFPDRVSSARLNKPIELVGKDILIEKSLFAGAQNTALTIAGENLTVRNSVFMENNRHANFESRSVIVLPTGRYDIINNTFFNNHSDAISIKSKVKGTPSVSPQVSYNNIFNSGKYNSDVSGIYMPLGSQAFADVHHNWIHNINGNAFRLDLAGSQLNLHHNVFWASKRGINVEGYGEFNIYNNTDVLNHTASLLTRNVLNHGRQTKASLDKTFPPIDDWNVINNLSEGLDDRVGPREKALYRAQFKKGKVYAERTKNSNMAIVDRGSIQGNLTGKRRELFINSELSALDLMPIDSRVQGGVVQTDELVAQGVTSLGSYRGAYDYKEAGWTAGSDWMPYGLDVIKTVAASEQFAKKYNMVSIVPEINTVALEQGELSKSVTPNN</sequence>
<feature type="signal peptide" evidence="1">
    <location>
        <begin position="1"/>
        <end position="19"/>
    </location>
</feature>
<dbReference type="RefSeq" id="WP_348391938.1">
    <property type="nucleotide sequence ID" value="NZ_CP134145.1"/>
</dbReference>
<dbReference type="SUPFAM" id="SSF51126">
    <property type="entry name" value="Pectin lyase-like"/>
    <property type="match status" value="1"/>
</dbReference>
<reference evidence="3" key="1">
    <citation type="submission" date="2023-09" db="EMBL/GenBank/DDBJ databases">
        <authorList>
            <person name="Li S."/>
            <person name="Li X."/>
            <person name="Zhang C."/>
            <person name="Zhao Z."/>
        </authorList>
    </citation>
    <scope>NUCLEOTIDE SEQUENCE [LARGE SCALE GENOMIC DNA]</scope>
    <source>
        <strain evidence="3">SQ149</strain>
    </source>
</reference>